<keyword evidence="10" id="KW-1185">Reference proteome</keyword>
<evidence type="ECO:0000259" key="7">
    <source>
        <dbReference type="Pfam" id="PF02687"/>
    </source>
</evidence>
<keyword evidence="5 6" id="KW-0472">Membrane</keyword>
<feature type="domain" description="ABC3 transporter permease C-terminal" evidence="7">
    <location>
        <begin position="265"/>
        <end position="378"/>
    </location>
</feature>
<proteinExistence type="predicted"/>
<dbReference type="RefSeq" id="WP_110265247.1">
    <property type="nucleotide sequence ID" value="NZ_CAWNXA010000005.1"/>
</dbReference>
<reference evidence="9 10" key="1">
    <citation type="submission" date="2018-04" db="EMBL/GenBank/DDBJ databases">
        <title>Genomic Encyclopedia of Type Strains, Phase IV (KMG-IV): sequencing the most valuable type-strain genomes for metagenomic binning, comparative biology and taxonomic classification.</title>
        <authorList>
            <person name="Goeker M."/>
        </authorList>
    </citation>
    <scope>NUCLEOTIDE SEQUENCE [LARGE SCALE GENOMIC DNA]</scope>
    <source>
        <strain evidence="9 10">DSM 104150</strain>
    </source>
</reference>
<organism evidence="9 10">
    <name type="scientific">Sinimarinibacterium flocculans</name>
    <dbReference type="NCBI Taxonomy" id="985250"/>
    <lineage>
        <taxon>Bacteria</taxon>
        <taxon>Pseudomonadati</taxon>
        <taxon>Pseudomonadota</taxon>
        <taxon>Gammaproteobacteria</taxon>
        <taxon>Nevskiales</taxon>
        <taxon>Nevskiaceae</taxon>
        <taxon>Sinimarinibacterium</taxon>
    </lineage>
</organism>
<evidence type="ECO:0000256" key="6">
    <source>
        <dbReference type="SAM" id="Phobius"/>
    </source>
</evidence>
<evidence type="ECO:0000259" key="8">
    <source>
        <dbReference type="Pfam" id="PF12704"/>
    </source>
</evidence>
<keyword evidence="4 6" id="KW-1133">Transmembrane helix</keyword>
<dbReference type="EMBL" id="QICN01000005">
    <property type="protein sequence ID" value="PXV67773.1"/>
    <property type="molecule type" value="Genomic_DNA"/>
</dbReference>
<evidence type="ECO:0000256" key="5">
    <source>
        <dbReference type="ARBA" id="ARBA00023136"/>
    </source>
</evidence>
<dbReference type="OrthoDB" id="9775474at2"/>
<dbReference type="PANTHER" id="PTHR43738:SF3">
    <property type="entry name" value="ABC TRANSPORTER PERMEASE"/>
    <property type="match status" value="1"/>
</dbReference>
<evidence type="ECO:0000256" key="4">
    <source>
        <dbReference type="ARBA" id="ARBA00022989"/>
    </source>
</evidence>
<dbReference type="PANTHER" id="PTHR43738">
    <property type="entry name" value="ABC TRANSPORTER, MEMBRANE PROTEIN"/>
    <property type="match status" value="1"/>
</dbReference>
<feature type="transmembrane region" description="Helical" evidence="6">
    <location>
        <begin position="303"/>
        <end position="331"/>
    </location>
</feature>
<evidence type="ECO:0000256" key="1">
    <source>
        <dbReference type="ARBA" id="ARBA00004651"/>
    </source>
</evidence>
<evidence type="ECO:0000256" key="3">
    <source>
        <dbReference type="ARBA" id="ARBA00022692"/>
    </source>
</evidence>
<feature type="transmembrane region" description="Helical" evidence="6">
    <location>
        <begin position="258"/>
        <end position="282"/>
    </location>
</feature>
<feature type="domain" description="MacB-like periplasmic core" evidence="8">
    <location>
        <begin position="18"/>
        <end position="230"/>
    </location>
</feature>
<protein>
    <submittedName>
        <fullName evidence="9">Putative ABC transport system permease protein</fullName>
    </submittedName>
</protein>
<name>A0A318E7U7_9GAMM</name>
<gene>
    <name evidence="9" type="ORF">C8D93_105129</name>
</gene>
<keyword evidence="2" id="KW-1003">Cell membrane</keyword>
<dbReference type="InterPro" id="IPR051125">
    <property type="entry name" value="ABC-4/HrtB_transporter"/>
</dbReference>
<evidence type="ECO:0000313" key="10">
    <source>
        <dbReference type="Proteomes" id="UP000248330"/>
    </source>
</evidence>
<comment type="subcellular location">
    <subcellularLocation>
        <location evidence="1">Cell membrane</location>
        <topology evidence="1">Multi-pass membrane protein</topology>
    </subcellularLocation>
</comment>
<evidence type="ECO:0000256" key="2">
    <source>
        <dbReference type="ARBA" id="ARBA00022475"/>
    </source>
</evidence>
<dbReference type="Proteomes" id="UP000248330">
    <property type="component" value="Unassembled WGS sequence"/>
</dbReference>
<feature type="transmembrane region" description="Helical" evidence="6">
    <location>
        <begin position="351"/>
        <end position="372"/>
    </location>
</feature>
<dbReference type="AlphaFoldDB" id="A0A318E7U7"/>
<keyword evidence="3 6" id="KW-0812">Transmembrane</keyword>
<dbReference type="Pfam" id="PF12704">
    <property type="entry name" value="MacB_PCD"/>
    <property type="match status" value="1"/>
</dbReference>
<dbReference type="GO" id="GO:0005886">
    <property type="term" value="C:plasma membrane"/>
    <property type="evidence" value="ECO:0007669"/>
    <property type="project" value="UniProtKB-SubCell"/>
</dbReference>
<sequence>MKYLPLIWAALWRRKPRTIFTMLSIVVAFLLYALLSAVNAAFNAGVEIAGADRLITTGRYSLTQVLPFGHLQQVRSVPGVASVAGQSWFGGYYQKESNFFPQFPTQIEPYLEMYPEIVLPEEQKQAMLNTRTGAIVAKTLADRYGFKVGDRIPIIAGIWPLADGSNNWEFDLVGIFDTKNPKERSMYEMLLFHHEYFDEARQFGKGTIGWIVIKTEDPDRNEEIVEAVDDLFANSPNETRTETERAFNQSFVKQMGDIGLIMSSIIGAVFFTLLFLTGNTMMQSVRERIPELAVLKTLGYSDVGVLGLVLAESLALCVLAALVGIGLAGLLLPGIAAKLPGFSGLALKPEAFAGALGIAVLLALIVGLPPALRAMRLKIVDALAAH</sequence>
<comment type="caution">
    <text evidence="9">The sequence shown here is derived from an EMBL/GenBank/DDBJ whole genome shotgun (WGS) entry which is preliminary data.</text>
</comment>
<dbReference type="InterPro" id="IPR025857">
    <property type="entry name" value="MacB_PCD"/>
</dbReference>
<dbReference type="Pfam" id="PF02687">
    <property type="entry name" value="FtsX"/>
    <property type="match status" value="1"/>
</dbReference>
<evidence type="ECO:0000313" key="9">
    <source>
        <dbReference type="EMBL" id="PXV67773.1"/>
    </source>
</evidence>
<accession>A0A318E7U7</accession>
<dbReference type="InterPro" id="IPR003838">
    <property type="entry name" value="ABC3_permease_C"/>
</dbReference>